<keyword evidence="3" id="KW-0597">Phosphoprotein</keyword>
<gene>
    <name evidence="10" type="ORF">C361_03374</name>
</gene>
<dbReference type="InterPro" id="IPR027093">
    <property type="entry name" value="EAF_fam"/>
</dbReference>
<evidence type="ECO:0000313" key="10">
    <source>
        <dbReference type="EMBL" id="OXG21947.1"/>
    </source>
</evidence>
<comment type="caution">
    <text evidence="10">The sequence shown here is derived from an EMBL/GenBank/DDBJ whole genome shotgun (WGS) entry which is preliminary data.</text>
</comment>
<keyword evidence="6" id="KW-0804">Transcription</keyword>
<reference evidence="10 11" key="1">
    <citation type="submission" date="2017-06" db="EMBL/GenBank/DDBJ databases">
        <title>Global population genomics of the pathogenic fungus Cryptococcus neoformans var. grubii.</title>
        <authorList>
            <person name="Cuomo C."/>
            <person name="Litvintseva A."/>
            <person name="Chen Y."/>
            <person name="Young S."/>
            <person name="Zeng Q."/>
            <person name="Chapman S."/>
            <person name="Gujja S."/>
            <person name="Saif S."/>
            <person name="Birren B."/>
        </authorList>
    </citation>
    <scope>NUCLEOTIDE SEQUENCE [LARGE SCALE GENOMIC DNA]</scope>
    <source>
        <strain evidence="10 11">Tu259-1</strain>
    </source>
</reference>
<dbReference type="AlphaFoldDB" id="A0A854QAW4"/>
<evidence type="ECO:0000256" key="6">
    <source>
        <dbReference type="ARBA" id="ARBA00023163"/>
    </source>
</evidence>
<feature type="compositionally biased region" description="Basic and acidic residues" evidence="8">
    <location>
        <begin position="249"/>
        <end position="263"/>
    </location>
</feature>
<dbReference type="PANTHER" id="PTHR15970">
    <property type="entry name" value="ELL-ASSOCIATED FACTOR EAF"/>
    <property type="match status" value="1"/>
</dbReference>
<keyword evidence="5" id="KW-0010">Activator</keyword>
<dbReference type="PANTHER" id="PTHR15970:SF2">
    <property type="entry name" value="ELL-ASSOCIATED FACTOR EAF"/>
    <property type="match status" value="1"/>
</dbReference>
<evidence type="ECO:0000313" key="11">
    <source>
        <dbReference type="Proteomes" id="UP000199727"/>
    </source>
</evidence>
<feature type="region of interest" description="Disordered" evidence="8">
    <location>
        <begin position="172"/>
        <end position="211"/>
    </location>
</feature>
<evidence type="ECO:0000256" key="2">
    <source>
        <dbReference type="ARBA" id="ARBA00007798"/>
    </source>
</evidence>
<feature type="compositionally biased region" description="Acidic residues" evidence="8">
    <location>
        <begin position="325"/>
        <end position="339"/>
    </location>
</feature>
<evidence type="ECO:0000256" key="5">
    <source>
        <dbReference type="ARBA" id="ARBA00023159"/>
    </source>
</evidence>
<keyword evidence="4" id="KW-0805">Transcription regulation</keyword>
<feature type="domain" description="Transcription elongation factor Eaf N-terminal" evidence="9">
    <location>
        <begin position="14"/>
        <end position="112"/>
    </location>
</feature>
<evidence type="ECO:0000259" key="9">
    <source>
        <dbReference type="Pfam" id="PF09816"/>
    </source>
</evidence>
<evidence type="ECO:0000256" key="7">
    <source>
        <dbReference type="ARBA" id="ARBA00023242"/>
    </source>
</evidence>
<keyword evidence="7" id="KW-0539">Nucleus</keyword>
<evidence type="ECO:0000256" key="1">
    <source>
        <dbReference type="ARBA" id="ARBA00004123"/>
    </source>
</evidence>
<dbReference type="Proteomes" id="UP000199727">
    <property type="component" value="Unassembled WGS sequence"/>
</dbReference>
<sequence>MSVKMAPSAPHGTYNLDLSSLNHKEDELIAMRYAFKPASVTHATPGTYYPSQGSSTNQSVQVVFDVKNGSQVFDVREETVKGREYVMIFNEGNNTFELHPLSTTLHLTLNRNASHTYAASTSSTTSSSSVPLAANILHTAQEEPPEISNRAEDEGTGDGMLRLTKRARTAVVEKTGRDKGTSPPHEDLKSLKGNRGVGKGGKSLLRNKPLESAPIPVISSARTRSITTNVKNKSGKGKTTGAKSKAKGKKAEITSHSKVKSAEYIEDSDEEIGVSEEVQLPASSARKLRARGKETREQAEEEEEEEDGMDEFANLLGQSLAEGGDYNDADAEGEDEFEEVLTQQLQQQYTQSDAALGYDDEDDDESESEDEDDELGGARLVVRQSGVMDDGSEWI</sequence>
<proteinExistence type="inferred from homology"/>
<organism evidence="10 11">
    <name type="scientific">Cryptococcus neoformans Tu259-1</name>
    <dbReference type="NCBI Taxonomy" id="1230072"/>
    <lineage>
        <taxon>Eukaryota</taxon>
        <taxon>Fungi</taxon>
        <taxon>Dikarya</taxon>
        <taxon>Basidiomycota</taxon>
        <taxon>Agaricomycotina</taxon>
        <taxon>Tremellomycetes</taxon>
        <taxon>Tremellales</taxon>
        <taxon>Cryptococcaceae</taxon>
        <taxon>Cryptococcus</taxon>
        <taxon>Cryptococcus neoformans species complex</taxon>
    </lineage>
</organism>
<dbReference type="EMBL" id="AMKT01000041">
    <property type="protein sequence ID" value="OXG21947.1"/>
    <property type="molecule type" value="Genomic_DNA"/>
</dbReference>
<dbReference type="OrthoDB" id="125903at2759"/>
<comment type="subcellular location">
    <subcellularLocation>
        <location evidence="1">Nucleus</location>
    </subcellularLocation>
</comment>
<feature type="compositionally biased region" description="Acidic residues" evidence="8">
    <location>
        <begin position="299"/>
        <end position="310"/>
    </location>
</feature>
<dbReference type="InterPro" id="IPR019194">
    <property type="entry name" value="Tscrpt_elong_fac_Eaf_N"/>
</dbReference>
<name>A0A854QAW4_CRYNE</name>
<evidence type="ECO:0000256" key="8">
    <source>
        <dbReference type="SAM" id="MobiDB-lite"/>
    </source>
</evidence>
<protein>
    <recommendedName>
        <fullName evidence="9">Transcription elongation factor Eaf N-terminal domain-containing protein</fullName>
    </recommendedName>
</protein>
<feature type="compositionally biased region" description="Low complexity" evidence="8">
    <location>
        <begin position="341"/>
        <end position="351"/>
    </location>
</feature>
<evidence type="ECO:0000256" key="4">
    <source>
        <dbReference type="ARBA" id="ARBA00023015"/>
    </source>
</evidence>
<accession>A0A854QAW4</accession>
<dbReference type="GO" id="GO:0006368">
    <property type="term" value="P:transcription elongation by RNA polymerase II"/>
    <property type="evidence" value="ECO:0007669"/>
    <property type="project" value="InterPro"/>
</dbReference>
<evidence type="ECO:0000256" key="3">
    <source>
        <dbReference type="ARBA" id="ARBA00022553"/>
    </source>
</evidence>
<dbReference type="Pfam" id="PF09816">
    <property type="entry name" value="EAF"/>
    <property type="match status" value="1"/>
</dbReference>
<feature type="compositionally biased region" description="Acidic residues" evidence="8">
    <location>
        <begin position="358"/>
        <end position="375"/>
    </location>
</feature>
<feature type="compositionally biased region" description="Acidic residues" evidence="8">
    <location>
        <begin position="264"/>
        <end position="274"/>
    </location>
</feature>
<dbReference type="GO" id="GO:0032783">
    <property type="term" value="C:super elongation complex"/>
    <property type="evidence" value="ECO:0007669"/>
    <property type="project" value="InterPro"/>
</dbReference>
<feature type="region of interest" description="Disordered" evidence="8">
    <location>
        <begin position="226"/>
        <end position="395"/>
    </location>
</feature>
<feature type="compositionally biased region" description="Basic and acidic residues" evidence="8">
    <location>
        <begin position="174"/>
        <end position="190"/>
    </location>
</feature>
<dbReference type="GO" id="GO:0003711">
    <property type="term" value="F:transcription elongation factor activity"/>
    <property type="evidence" value="ECO:0007669"/>
    <property type="project" value="TreeGrafter"/>
</dbReference>
<feature type="compositionally biased region" description="Low complexity" evidence="8">
    <location>
        <begin position="227"/>
        <end position="243"/>
    </location>
</feature>
<comment type="similarity">
    <text evidence="2">Belongs to the EAF family.</text>
</comment>